<keyword evidence="5 7" id="KW-0067">ATP-binding</keyword>
<evidence type="ECO:0000313" key="11">
    <source>
        <dbReference type="Proteomes" id="UP000199225"/>
    </source>
</evidence>
<evidence type="ECO:0000256" key="6">
    <source>
        <dbReference type="ARBA" id="ARBA00023012"/>
    </source>
</evidence>
<keyword evidence="7" id="KW-0378">Hydrolase</keyword>
<dbReference type="Pfam" id="PF05384">
    <property type="entry name" value="DegS"/>
    <property type="match status" value="1"/>
</dbReference>
<dbReference type="PROSITE" id="PS50109">
    <property type="entry name" value="HIS_KIN"/>
    <property type="match status" value="1"/>
</dbReference>
<dbReference type="Pfam" id="PF07730">
    <property type="entry name" value="HisKA_3"/>
    <property type="match status" value="1"/>
</dbReference>
<dbReference type="EC" id="3.1.3.-" evidence="7"/>
<comment type="catalytic activity">
    <reaction evidence="1 7">
        <text>ATP + protein L-histidine = ADP + protein N-phospho-L-histidine.</text>
        <dbReference type="EC" id="2.7.13.3"/>
    </reaction>
</comment>
<feature type="domain" description="Histidine kinase" evidence="9">
    <location>
        <begin position="183"/>
        <end position="379"/>
    </location>
</feature>
<dbReference type="AlphaFoldDB" id="A0A1G8RZY7"/>
<dbReference type="CDD" id="cd16917">
    <property type="entry name" value="HATPase_UhpB-NarQ-NarX-like"/>
    <property type="match status" value="1"/>
</dbReference>
<proteinExistence type="predicted"/>
<dbReference type="GO" id="GO:0005524">
    <property type="term" value="F:ATP binding"/>
    <property type="evidence" value="ECO:0007669"/>
    <property type="project" value="UniProtKB-UniRule"/>
</dbReference>
<dbReference type="RefSeq" id="WP_093192947.1">
    <property type="nucleotide sequence ID" value="NZ_FNEV01000003.1"/>
</dbReference>
<dbReference type="EMBL" id="FNEV01000003">
    <property type="protein sequence ID" value="SDJ22584.1"/>
    <property type="molecule type" value="Genomic_DNA"/>
</dbReference>
<accession>A0A1G8RZY7</accession>
<dbReference type="Gene3D" id="1.20.5.1930">
    <property type="match status" value="1"/>
</dbReference>
<dbReference type="InterPro" id="IPR008595">
    <property type="entry name" value="DegS"/>
</dbReference>
<keyword evidence="11" id="KW-1185">Reference proteome</keyword>
<dbReference type="PANTHER" id="PTHR24421">
    <property type="entry name" value="NITRATE/NITRITE SENSOR PROTEIN NARX-RELATED"/>
    <property type="match status" value="1"/>
</dbReference>
<evidence type="ECO:0000259" key="9">
    <source>
        <dbReference type="PROSITE" id="PS50109"/>
    </source>
</evidence>
<comment type="subcellular location">
    <subcellularLocation>
        <location evidence="7">Cytoplasm</location>
    </subcellularLocation>
</comment>
<keyword evidence="7" id="KW-0904">Protein phosphatase</keyword>
<dbReference type="GO" id="GO:0005737">
    <property type="term" value="C:cytoplasm"/>
    <property type="evidence" value="ECO:0007669"/>
    <property type="project" value="UniProtKB-SubCell"/>
</dbReference>
<keyword evidence="8" id="KW-0175">Coiled coil</keyword>
<evidence type="ECO:0000256" key="2">
    <source>
        <dbReference type="ARBA" id="ARBA00022679"/>
    </source>
</evidence>
<dbReference type="InterPro" id="IPR050482">
    <property type="entry name" value="Sensor_HK_TwoCompSys"/>
</dbReference>
<dbReference type="EC" id="2.7.13.3" evidence="7"/>
<dbReference type="InterPro" id="IPR036890">
    <property type="entry name" value="HATPase_C_sf"/>
</dbReference>
<sequence length="381" mass="44331">MADNSLIEKSLDAIIQEMVDHVSNSKDEVFTISEKSRKEYENLTEELENLKTQINAYIEEGDELEKKAKRSRQRLSHMSKQFNEYSEKEIRDMYEETHQLQMNLSMAREKEKQLRERRDDIDRRLRDLDETIEKAENLGGKISVVLNYLNEDFLAVSEALQDARQKQEFGLQIIEAQEEERRRLSREIHDGPAQMLANVLLRSDLVERTFKERSVKEAVTEMKSVRKMVRSSLYEVRRIIYDLRPMALDDLGIVPTLRKYLATVSDYHELDIRFQSFGQERRLDSQYEVAVFRLVQEAVQNAVKHAEADRIDVKVELTWKSIVIVIKDDGKGFDVEDKKKGSFGLIGMHERVDMLSGELEIESAVGKGTGVTIKLPITEEK</sequence>
<evidence type="ECO:0000256" key="4">
    <source>
        <dbReference type="ARBA" id="ARBA00022777"/>
    </source>
</evidence>
<keyword evidence="7" id="KW-0963">Cytoplasm</keyword>
<comment type="function">
    <text evidence="7">Member of the two-component regulatory system DegS/DegU, which plays an important role in the transition growth phase.</text>
</comment>
<dbReference type="Gene3D" id="3.30.565.10">
    <property type="entry name" value="Histidine kinase-like ATPase, C-terminal domain"/>
    <property type="match status" value="1"/>
</dbReference>
<dbReference type="PANTHER" id="PTHR24421:SF55">
    <property type="entry name" value="SENSOR HISTIDINE KINASE YDFH"/>
    <property type="match status" value="1"/>
</dbReference>
<keyword evidence="4 7" id="KW-0418">Kinase</keyword>
<dbReference type="GO" id="GO:0016020">
    <property type="term" value="C:membrane"/>
    <property type="evidence" value="ECO:0007669"/>
    <property type="project" value="InterPro"/>
</dbReference>
<dbReference type="Proteomes" id="UP000199225">
    <property type="component" value="Unassembled WGS sequence"/>
</dbReference>
<dbReference type="OrthoDB" id="9781904at2"/>
<dbReference type="InterPro" id="IPR011712">
    <property type="entry name" value="Sig_transdc_His_kin_sub3_dim/P"/>
</dbReference>
<evidence type="ECO:0000256" key="7">
    <source>
        <dbReference type="PIRNR" id="PIRNR003169"/>
    </source>
</evidence>
<dbReference type="GO" id="GO:0046983">
    <property type="term" value="F:protein dimerization activity"/>
    <property type="evidence" value="ECO:0007669"/>
    <property type="project" value="InterPro"/>
</dbReference>
<evidence type="ECO:0000256" key="8">
    <source>
        <dbReference type="SAM" id="Coils"/>
    </source>
</evidence>
<evidence type="ECO:0000256" key="1">
    <source>
        <dbReference type="ARBA" id="ARBA00000085"/>
    </source>
</evidence>
<evidence type="ECO:0000256" key="3">
    <source>
        <dbReference type="ARBA" id="ARBA00022741"/>
    </source>
</evidence>
<name>A0A1G8RZY7_9BACI</name>
<keyword evidence="3 7" id="KW-0547">Nucleotide-binding</keyword>
<dbReference type="SUPFAM" id="SSF55874">
    <property type="entry name" value="ATPase domain of HSP90 chaperone/DNA topoisomerase II/histidine kinase"/>
    <property type="match status" value="1"/>
</dbReference>
<organism evidence="10 11">
    <name type="scientific">Salimicrobium halophilum</name>
    <dbReference type="NCBI Taxonomy" id="86666"/>
    <lineage>
        <taxon>Bacteria</taxon>
        <taxon>Bacillati</taxon>
        <taxon>Bacillota</taxon>
        <taxon>Bacilli</taxon>
        <taxon>Bacillales</taxon>
        <taxon>Bacillaceae</taxon>
        <taxon>Salimicrobium</taxon>
    </lineage>
</organism>
<keyword evidence="2 7" id="KW-0808">Transferase</keyword>
<gene>
    <name evidence="10" type="ORF">SAMN04490247_1184</name>
</gene>
<dbReference type="PIRSF" id="PIRSF003169">
    <property type="entry name" value="STHK_DegS"/>
    <property type="match status" value="1"/>
</dbReference>
<evidence type="ECO:0000313" key="10">
    <source>
        <dbReference type="EMBL" id="SDJ22584.1"/>
    </source>
</evidence>
<feature type="coiled-coil region" evidence="8">
    <location>
        <begin position="33"/>
        <end position="138"/>
    </location>
</feature>
<protein>
    <recommendedName>
        <fullName evidence="7">Signal transduction histidine-protein kinase/phosphatase DegS</fullName>
        <ecNumber evidence="7">2.7.13.3</ecNumber>
        <ecNumber evidence="7">3.1.3.-</ecNumber>
    </recommendedName>
</protein>
<dbReference type="STRING" id="86666.SAMN04490247_1184"/>
<dbReference type="GO" id="GO:0000155">
    <property type="term" value="F:phosphorelay sensor kinase activity"/>
    <property type="evidence" value="ECO:0007669"/>
    <property type="project" value="UniProtKB-UniRule"/>
</dbReference>
<dbReference type="GO" id="GO:0004721">
    <property type="term" value="F:phosphoprotein phosphatase activity"/>
    <property type="evidence" value="ECO:0007669"/>
    <property type="project" value="UniProtKB-UniRule"/>
</dbReference>
<dbReference type="SMART" id="SM00387">
    <property type="entry name" value="HATPase_c"/>
    <property type="match status" value="1"/>
</dbReference>
<keyword evidence="6 7" id="KW-0902">Two-component regulatory system</keyword>
<dbReference type="InterPro" id="IPR003594">
    <property type="entry name" value="HATPase_dom"/>
</dbReference>
<evidence type="ECO:0000256" key="5">
    <source>
        <dbReference type="ARBA" id="ARBA00022840"/>
    </source>
</evidence>
<dbReference type="Pfam" id="PF02518">
    <property type="entry name" value="HATPase_c"/>
    <property type="match status" value="1"/>
</dbReference>
<dbReference type="InterPro" id="IPR005467">
    <property type="entry name" value="His_kinase_dom"/>
</dbReference>
<reference evidence="11" key="1">
    <citation type="submission" date="2016-10" db="EMBL/GenBank/DDBJ databases">
        <authorList>
            <person name="Varghese N."/>
            <person name="Submissions S."/>
        </authorList>
    </citation>
    <scope>NUCLEOTIDE SEQUENCE [LARGE SCALE GENOMIC DNA]</scope>
    <source>
        <strain evidence="11">DSM 4771</strain>
    </source>
</reference>
<dbReference type="InterPro" id="IPR016381">
    <property type="entry name" value="Sig_transdc_His_kinase_DegS"/>
</dbReference>